<dbReference type="InterPro" id="IPR058715">
    <property type="entry name" value="PDDEXK_nuclease-rel"/>
</dbReference>
<evidence type="ECO:0000313" key="2">
    <source>
        <dbReference type="Proteomes" id="UP000242917"/>
    </source>
</evidence>
<protein>
    <submittedName>
        <fullName evidence="1">Uncharacterized protein</fullName>
    </submittedName>
</protein>
<dbReference type="KEGG" id="hta:BVU17_02395"/>
<gene>
    <name evidence="1" type="ORF">BVU17_02395</name>
</gene>
<dbReference type="Proteomes" id="UP000242917">
    <property type="component" value="Chromosome I"/>
</dbReference>
<dbReference type="OrthoDB" id="289425at2157"/>
<reference evidence="1 2" key="1">
    <citation type="submission" date="2017-01" db="EMBL/GenBank/DDBJ databases">
        <title>A Red Light-Sensitive Sensory Rhodopsin I From Haloarcula taiwanensis, A New Haloarchaeon Isolated From Taiwan.</title>
        <authorList>
            <person name="Yang C.-S."/>
            <person name="Han Y.-A."/>
            <person name="Chen P.-C."/>
            <person name="Ng W.V."/>
            <person name="Chen T.-W."/>
        </authorList>
    </citation>
    <scope>NUCLEOTIDE SEQUENCE [LARGE SCALE GENOMIC DNA]</scope>
    <source>
        <strain evidence="1 2">Taiwanensis</strain>
    </source>
</reference>
<dbReference type="EMBL" id="CP019154">
    <property type="protein sequence ID" value="AUG46426.1"/>
    <property type="molecule type" value="Genomic_DNA"/>
</dbReference>
<sequence>MTEVLDIRSLPRTRQERLQRSKSFGDVAEEIVAEVYGLEGLSLDPDWWDLRHPSRATKYQVKSTSTTVGNRYPGDGRFRVWEGQTRSLIASDAQATAWYAFVFLDETDGVLRITRMRPSTVNNLVQDRGGWNRSGHSMGKQHKIPWDEVF</sequence>
<name>A0A2H4ZVB6_9EURY</name>
<evidence type="ECO:0000313" key="1">
    <source>
        <dbReference type="EMBL" id="AUG46426.1"/>
    </source>
</evidence>
<dbReference type="AlphaFoldDB" id="A0A2H4ZVB6"/>
<organism evidence="1 2">
    <name type="scientific">Haloarcula taiwanensis</name>
    <dbReference type="NCBI Taxonomy" id="1932004"/>
    <lineage>
        <taxon>Archaea</taxon>
        <taxon>Methanobacteriati</taxon>
        <taxon>Methanobacteriota</taxon>
        <taxon>Stenosarchaea group</taxon>
        <taxon>Halobacteria</taxon>
        <taxon>Halobacteriales</taxon>
        <taxon>Haloarculaceae</taxon>
        <taxon>Haloarcula</taxon>
    </lineage>
</organism>
<keyword evidence="2" id="KW-1185">Reference proteome</keyword>
<proteinExistence type="predicted"/>
<accession>A0A2H4ZVB6</accession>
<dbReference type="Pfam" id="PF25941">
    <property type="entry name" value="PDDEXK_16"/>
    <property type="match status" value="1"/>
</dbReference>